<comment type="caution">
    <text evidence="1">The sequence shown here is derived from an EMBL/GenBank/DDBJ whole genome shotgun (WGS) entry which is preliminary data.</text>
</comment>
<protein>
    <submittedName>
        <fullName evidence="1">Uncharacterized protein</fullName>
    </submittedName>
</protein>
<name>X1QYG4_9ZZZZ</name>
<proteinExistence type="predicted"/>
<accession>X1QYG4</accession>
<gene>
    <name evidence="1" type="ORF">S12H4_09858</name>
</gene>
<dbReference type="AlphaFoldDB" id="X1QYG4"/>
<dbReference type="EMBL" id="BARW01004087">
    <property type="protein sequence ID" value="GAI59851.1"/>
    <property type="molecule type" value="Genomic_DNA"/>
</dbReference>
<sequence length="75" mass="8976">MIKDKVLIIILFENFLIFNIDWKYSISFFLKILNKKVKNKINVINISIVKNGIELKKERLKKFRRNILKSLVALI</sequence>
<evidence type="ECO:0000313" key="1">
    <source>
        <dbReference type="EMBL" id="GAI59851.1"/>
    </source>
</evidence>
<organism evidence="1">
    <name type="scientific">marine sediment metagenome</name>
    <dbReference type="NCBI Taxonomy" id="412755"/>
    <lineage>
        <taxon>unclassified sequences</taxon>
        <taxon>metagenomes</taxon>
        <taxon>ecological metagenomes</taxon>
    </lineage>
</organism>
<reference evidence="1" key="1">
    <citation type="journal article" date="2014" name="Front. Microbiol.">
        <title>High frequency of phylogenetically diverse reductive dehalogenase-homologous genes in deep subseafloor sedimentary metagenomes.</title>
        <authorList>
            <person name="Kawai M."/>
            <person name="Futagami T."/>
            <person name="Toyoda A."/>
            <person name="Takaki Y."/>
            <person name="Nishi S."/>
            <person name="Hori S."/>
            <person name="Arai W."/>
            <person name="Tsubouchi T."/>
            <person name="Morono Y."/>
            <person name="Uchiyama I."/>
            <person name="Ito T."/>
            <person name="Fujiyama A."/>
            <person name="Inagaki F."/>
            <person name="Takami H."/>
        </authorList>
    </citation>
    <scope>NUCLEOTIDE SEQUENCE</scope>
    <source>
        <strain evidence="1">Expedition CK06-06</strain>
    </source>
</reference>